<dbReference type="InterPro" id="IPR050900">
    <property type="entry name" value="Transposase_IS3/IS150/IS904"/>
</dbReference>
<dbReference type="InterPro" id="IPR036397">
    <property type="entry name" value="RNaseH_sf"/>
</dbReference>
<dbReference type="InterPro" id="IPR002514">
    <property type="entry name" value="Transposase_8"/>
</dbReference>
<reference evidence="5" key="1">
    <citation type="journal article" date="2019" name="Int. J. Syst. Evol. Microbiol.">
        <title>The Global Catalogue of Microorganisms (GCM) 10K type strain sequencing project: providing services to taxonomists for standard genome sequencing and annotation.</title>
        <authorList>
            <consortium name="The Broad Institute Genomics Platform"/>
            <consortium name="The Broad Institute Genome Sequencing Center for Infectious Disease"/>
            <person name="Wu L."/>
            <person name="Ma J."/>
        </authorList>
    </citation>
    <scope>NUCLEOTIDE SEQUENCE [LARGE SCALE GENOMIC DNA]</scope>
    <source>
        <strain evidence="5">TBRC 1276</strain>
    </source>
</reference>
<dbReference type="Pfam" id="PF00665">
    <property type="entry name" value="rve"/>
    <property type="match status" value="1"/>
</dbReference>
<feature type="domain" description="Integrase catalytic" evidence="3">
    <location>
        <begin position="229"/>
        <end position="393"/>
    </location>
</feature>
<dbReference type="EMBL" id="JBHSBI010000061">
    <property type="protein sequence ID" value="MFC4016206.1"/>
    <property type="molecule type" value="Genomic_DNA"/>
</dbReference>
<dbReference type="InterPro" id="IPR048020">
    <property type="entry name" value="Transpos_IS3"/>
</dbReference>
<evidence type="ECO:0000256" key="1">
    <source>
        <dbReference type="ARBA" id="ARBA00002286"/>
    </source>
</evidence>
<dbReference type="Proteomes" id="UP001595851">
    <property type="component" value="Unassembled WGS sequence"/>
</dbReference>
<dbReference type="RefSeq" id="WP_379535997.1">
    <property type="nucleotide sequence ID" value="NZ_JBHSBI010000061.1"/>
</dbReference>
<dbReference type="PROSITE" id="PS50994">
    <property type="entry name" value="INTEGRASE"/>
    <property type="match status" value="1"/>
</dbReference>
<dbReference type="PANTHER" id="PTHR46889">
    <property type="entry name" value="TRANSPOSASE INSF FOR INSERTION SEQUENCE IS3B-RELATED"/>
    <property type="match status" value="1"/>
</dbReference>
<dbReference type="InterPro" id="IPR025948">
    <property type="entry name" value="HTH-like_dom"/>
</dbReference>
<keyword evidence="5" id="KW-1185">Reference proteome</keyword>
<evidence type="ECO:0000313" key="4">
    <source>
        <dbReference type="EMBL" id="MFC4016206.1"/>
    </source>
</evidence>
<dbReference type="Gene3D" id="1.10.10.10">
    <property type="entry name" value="Winged helix-like DNA-binding domain superfamily/Winged helix DNA-binding domain"/>
    <property type="match status" value="1"/>
</dbReference>
<evidence type="ECO:0000256" key="2">
    <source>
        <dbReference type="SAM" id="Coils"/>
    </source>
</evidence>
<accession>A0ABV8GR86</accession>
<comment type="function">
    <text evidence="1">Involved in the transposition of the insertion sequence.</text>
</comment>
<dbReference type="SUPFAM" id="SSF53098">
    <property type="entry name" value="Ribonuclease H-like"/>
    <property type="match status" value="1"/>
</dbReference>
<dbReference type="InterPro" id="IPR001584">
    <property type="entry name" value="Integrase_cat-core"/>
</dbReference>
<dbReference type="InterPro" id="IPR012337">
    <property type="entry name" value="RNaseH-like_sf"/>
</dbReference>
<dbReference type="Pfam" id="PF13276">
    <property type="entry name" value="HTH_21"/>
    <property type="match status" value="1"/>
</dbReference>
<proteinExistence type="predicted"/>
<dbReference type="PANTHER" id="PTHR46889:SF4">
    <property type="entry name" value="TRANSPOSASE INSO FOR INSERTION SEQUENCE ELEMENT IS911B-RELATED"/>
    <property type="match status" value="1"/>
</dbReference>
<sequence>MAPPRKYSVELRDRAVRLVFELREQSGERTGTIARVADRLGVHREALRTWVRQAEVDQGERPGTTTSDAQRIAELERENRELRRANEILKAASAYFARELDPETAALVEFIDSHRDRFGVEPLCAVLELSPSTYWAAKKRESEPSARAVRDEALKKEIMRVWEGPGRKVYGARKVWVQLNREGIIVARCTVERLMRELGIAGVSAKRKRPRTTLPGAERPSDLLERDFTADAPNRRWVADITYVDTAAGWVYAAFVQDLFSRRIVGWQVADHLGAELALDALEMAIWARGDRLDGGMVHHSDRGVQYTSIRYAERLDQIGAARSVGRKGDSYDNAVAESLNSLYKKELIDFHGGWKNVMDVTIATMEWVAWYNMERVHSFCGNVPPHEYEEAFYRSHGNAPVSTKNQAK</sequence>
<name>A0ABV8GR86_9ACTN</name>
<evidence type="ECO:0000259" key="3">
    <source>
        <dbReference type="PROSITE" id="PS50994"/>
    </source>
</evidence>
<keyword evidence="2" id="KW-0175">Coiled coil</keyword>
<comment type="caution">
    <text evidence="4">The sequence shown here is derived from an EMBL/GenBank/DDBJ whole genome shotgun (WGS) entry which is preliminary data.</text>
</comment>
<dbReference type="InterPro" id="IPR036388">
    <property type="entry name" value="WH-like_DNA-bd_sf"/>
</dbReference>
<evidence type="ECO:0000313" key="5">
    <source>
        <dbReference type="Proteomes" id="UP001595851"/>
    </source>
</evidence>
<dbReference type="SUPFAM" id="SSF46689">
    <property type="entry name" value="Homeodomain-like"/>
    <property type="match status" value="1"/>
</dbReference>
<gene>
    <name evidence="4" type="ORF">ACFOY2_53985</name>
</gene>
<dbReference type="NCBIfam" id="NF033516">
    <property type="entry name" value="transpos_IS3"/>
    <property type="match status" value="1"/>
</dbReference>
<dbReference type="Gene3D" id="3.30.420.10">
    <property type="entry name" value="Ribonuclease H-like superfamily/Ribonuclease H"/>
    <property type="match status" value="1"/>
</dbReference>
<dbReference type="Pfam" id="PF01527">
    <property type="entry name" value="HTH_Tnp_1"/>
    <property type="match status" value="1"/>
</dbReference>
<protein>
    <submittedName>
        <fullName evidence="4">IS3 family transposase</fullName>
    </submittedName>
</protein>
<dbReference type="InterPro" id="IPR009057">
    <property type="entry name" value="Homeodomain-like_sf"/>
</dbReference>
<organism evidence="4 5">
    <name type="scientific">Nonomuraea purpurea</name>
    <dbReference type="NCBI Taxonomy" id="1849276"/>
    <lineage>
        <taxon>Bacteria</taxon>
        <taxon>Bacillati</taxon>
        <taxon>Actinomycetota</taxon>
        <taxon>Actinomycetes</taxon>
        <taxon>Streptosporangiales</taxon>
        <taxon>Streptosporangiaceae</taxon>
        <taxon>Nonomuraea</taxon>
    </lineage>
</organism>
<feature type="coiled-coil region" evidence="2">
    <location>
        <begin position="65"/>
        <end position="95"/>
    </location>
</feature>